<dbReference type="AlphaFoldDB" id="A0A1X9M772"/>
<organism evidence="1 2">
    <name type="scientific">Halalkalibacter krulwichiae</name>
    <dbReference type="NCBI Taxonomy" id="199441"/>
    <lineage>
        <taxon>Bacteria</taxon>
        <taxon>Bacillati</taxon>
        <taxon>Bacillota</taxon>
        <taxon>Bacilli</taxon>
        <taxon>Bacillales</taxon>
        <taxon>Bacillaceae</taxon>
        <taxon>Halalkalibacter</taxon>
    </lineage>
</organism>
<name>A0A1X9M772_9BACI</name>
<dbReference type="Proteomes" id="UP000193006">
    <property type="component" value="Chromosome"/>
</dbReference>
<proteinExistence type="predicted"/>
<dbReference type="STRING" id="199441.BkAM31D_05010"/>
<accession>A0A1X9M772</accession>
<dbReference type="EMBL" id="CP020814">
    <property type="protein sequence ID" value="ARK29266.1"/>
    <property type="molecule type" value="Genomic_DNA"/>
</dbReference>
<reference evidence="1 2" key="1">
    <citation type="submission" date="2017-04" db="EMBL/GenBank/DDBJ databases">
        <title>Bacillus krulwichiae AM31D Genome sequencing and assembly.</title>
        <authorList>
            <person name="Krulwich T.A."/>
            <person name="Anastor L."/>
            <person name="Ehrlich R."/>
            <person name="Ehrlich G.D."/>
            <person name="Janto B."/>
        </authorList>
    </citation>
    <scope>NUCLEOTIDE SEQUENCE [LARGE SCALE GENOMIC DNA]</scope>
    <source>
        <strain evidence="1 2">AM31D</strain>
    </source>
</reference>
<evidence type="ECO:0000313" key="2">
    <source>
        <dbReference type="Proteomes" id="UP000193006"/>
    </source>
</evidence>
<dbReference type="KEGG" id="bkw:BkAM31D_05010"/>
<keyword evidence="2" id="KW-1185">Reference proteome</keyword>
<gene>
    <name evidence="1" type="ORF">BkAM31D_05010</name>
</gene>
<sequence>MEKDSGPEPESKCISQSLRKTIRMMGVHSTNFNLCGLSI</sequence>
<evidence type="ECO:0000313" key="1">
    <source>
        <dbReference type="EMBL" id="ARK29266.1"/>
    </source>
</evidence>
<protein>
    <submittedName>
        <fullName evidence="1">Uncharacterized protein</fullName>
    </submittedName>
</protein>